<dbReference type="Gene3D" id="2.60.120.620">
    <property type="entry name" value="q2cbj1_9rhob like domain"/>
    <property type="match status" value="1"/>
</dbReference>
<accession>A0A813I3N0</accession>
<proteinExistence type="predicted"/>
<name>A0A813I3N0_POLGL</name>
<dbReference type="SUPFAM" id="SSF51197">
    <property type="entry name" value="Clavaminate synthase-like"/>
    <property type="match status" value="1"/>
</dbReference>
<comment type="caution">
    <text evidence="1">The sequence shown here is derived from an EMBL/GenBank/DDBJ whole genome shotgun (WGS) entry which is preliminary data.</text>
</comment>
<evidence type="ECO:0000313" key="2">
    <source>
        <dbReference type="Proteomes" id="UP000626109"/>
    </source>
</evidence>
<protein>
    <submittedName>
        <fullName evidence="1">Uncharacterized protein</fullName>
    </submittedName>
</protein>
<evidence type="ECO:0000313" key="1">
    <source>
        <dbReference type="EMBL" id="CAE8644254.1"/>
    </source>
</evidence>
<reference evidence="1" key="1">
    <citation type="submission" date="2021-02" db="EMBL/GenBank/DDBJ databases">
        <authorList>
            <person name="Dougan E. K."/>
            <person name="Rhodes N."/>
            <person name="Thang M."/>
            <person name="Chan C."/>
        </authorList>
    </citation>
    <scope>NUCLEOTIDE SEQUENCE</scope>
</reference>
<sequence length="416" mass="47202">MAKGFKGCCCCMLRCGFCSTIVLAVTLAALFFLPFAPVLACFLVTGRWDSTPDMFTLETFRKISPAEMKQVSGATRFARPEMYFQDGFELTDEQKQQYSADGYVILRNVLPASTVEDLLKEMSEFLAYPAEVAEGNIWMINDAMFDFCKFSPLGYIASQLLGGSVTHLMRAWYHLKKPGMGPLFPTPHYDGIECEDGYPPAHLPKRTMVKFYVSLYDQMEAFWILNQTSWETLMSLGNQTELKMFKEGTLPAFPLHIFSDVGHEKAGKLMTEWRIEPILNRGDIIVHSPCIFHMSPLTTKGKMTGFVGPSYAASDTHYVGRVGKRQCDSGLDPMQYSQANVSKAPAMDSVPKPECYPKVFPVDRSIVESHAAFRYDYEFFETLVSWQHNNWRYVLMESVKRMAGSPDEVKKEKEEL</sequence>
<organism evidence="1 2">
    <name type="scientific">Polarella glacialis</name>
    <name type="common">Dinoflagellate</name>
    <dbReference type="NCBI Taxonomy" id="89957"/>
    <lineage>
        <taxon>Eukaryota</taxon>
        <taxon>Sar</taxon>
        <taxon>Alveolata</taxon>
        <taxon>Dinophyceae</taxon>
        <taxon>Suessiales</taxon>
        <taxon>Suessiaceae</taxon>
        <taxon>Polarella</taxon>
    </lineage>
</organism>
<dbReference type="Proteomes" id="UP000626109">
    <property type="component" value="Unassembled WGS sequence"/>
</dbReference>
<dbReference type="AlphaFoldDB" id="A0A813I3N0"/>
<dbReference type="EMBL" id="CAJNNW010002436">
    <property type="protein sequence ID" value="CAE8644254.1"/>
    <property type="molecule type" value="Genomic_DNA"/>
</dbReference>
<gene>
    <name evidence="1" type="ORF">PGLA2088_LOCUS2902</name>
</gene>